<dbReference type="EMBL" id="PKSG01000846">
    <property type="protein sequence ID" value="POR32452.1"/>
    <property type="molecule type" value="Genomic_DNA"/>
</dbReference>
<evidence type="ECO:0000259" key="3">
    <source>
        <dbReference type="Pfam" id="PF13193"/>
    </source>
</evidence>
<dbReference type="GO" id="GO:0019748">
    <property type="term" value="P:secondary metabolic process"/>
    <property type="evidence" value="ECO:0007669"/>
    <property type="project" value="TreeGrafter"/>
</dbReference>
<sequence>MSRTGGAPPTSLAIGTNAFDWLFSNPFEHDSSHTPGSQRVPRIEDGRPIFVDNVSDCTLTYAQLREDALALASGLRAIGVDPGHVRTLPPTPTCRRADVAPVVMIQLPNCLPFATAVLGAWAAGLTATLVSPALTSREIGWILQNARPRAIITATTCVAAMTEALLAQQDRTYFDKVPLYTVDAANDAYPSPQADPSDSDWKRLLASASPPRHFPPAFAPESRTAVILWSSGTSGRSKGVLLSHRAVMFGAMSLWHDCDFYRGKRQRWLGFAPFYHVMGLVNTFVAAIVTGSTVYTMLSFKLDAFLAAIPRRQITYLHMAPPVAVMLAKSPLVEPYASRDGDGRNAFSSVVGGLTGGAPLGCDIVEQVCSRLGFRVRQGYGLTEAGGVTLQPGLSKQDMEAQREDSGQPHWGVELMIAPHRQHPTNTETQAAALGESGEILIRSPGLLMAYLPVEGVASDSAPDMSATIEALTSDGWFRTGDVGIIRPDGSLQITDRIKELIKVRAFQVAPAELEALLCSSDDILDAGVVGVYDEAEATEWPRAYVVARDGRAKSDSELRDLALRLRGLVEKQTARYKWLRGGVVFVHQIPKSPSGKILRRVLREGNVKGVEVAVYEPRVRASKL</sequence>
<evidence type="ECO:0000313" key="4">
    <source>
        <dbReference type="EMBL" id="POR32452.1"/>
    </source>
</evidence>
<dbReference type="Gene3D" id="3.30.300.30">
    <property type="match status" value="1"/>
</dbReference>
<keyword evidence="1" id="KW-1133">Transmembrane helix</keyword>
<dbReference type="InterPro" id="IPR020845">
    <property type="entry name" value="AMP-binding_CS"/>
</dbReference>
<accession>A0A2S4KQI7</accession>
<dbReference type="InterPro" id="IPR045851">
    <property type="entry name" value="AMP-bd_C_sf"/>
</dbReference>
<feature type="transmembrane region" description="Helical" evidence="1">
    <location>
        <begin position="274"/>
        <end position="298"/>
    </location>
</feature>
<comment type="caution">
    <text evidence="4">The sequence shown here is derived from an EMBL/GenBank/DDBJ whole genome shotgun (WGS) entry which is preliminary data.</text>
</comment>
<feature type="domain" description="AMP-binding enzyme C-terminal" evidence="3">
    <location>
        <begin position="513"/>
        <end position="597"/>
    </location>
</feature>
<dbReference type="PANTHER" id="PTHR24096:SF295">
    <property type="entry name" value="ACETYL-COA SYNTHETASE-LIKE PROTEIN"/>
    <property type="match status" value="1"/>
</dbReference>
<organism evidence="4 5">
    <name type="scientific">Tolypocladium paradoxum</name>
    <dbReference type="NCBI Taxonomy" id="94208"/>
    <lineage>
        <taxon>Eukaryota</taxon>
        <taxon>Fungi</taxon>
        <taxon>Dikarya</taxon>
        <taxon>Ascomycota</taxon>
        <taxon>Pezizomycotina</taxon>
        <taxon>Sordariomycetes</taxon>
        <taxon>Hypocreomycetidae</taxon>
        <taxon>Hypocreales</taxon>
        <taxon>Ophiocordycipitaceae</taxon>
        <taxon>Tolypocladium</taxon>
    </lineage>
</organism>
<dbReference type="OrthoDB" id="6509636at2759"/>
<keyword evidence="1" id="KW-0472">Membrane</keyword>
<gene>
    <name evidence="4" type="ORF">TPAR_07347</name>
</gene>
<reference evidence="4 5" key="1">
    <citation type="submission" date="2018-01" db="EMBL/GenBank/DDBJ databases">
        <title>Harnessing the power of phylogenomics to disentangle the directionality and signatures of interkingdom host jumping in the parasitic fungal genus Tolypocladium.</title>
        <authorList>
            <person name="Quandt C.A."/>
            <person name="Patterson W."/>
            <person name="Spatafora J.W."/>
        </authorList>
    </citation>
    <scope>NUCLEOTIDE SEQUENCE [LARGE SCALE GENOMIC DNA]</scope>
    <source>
        <strain evidence="4 5">NRBC 100945</strain>
    </source>
</reference>
<proteinExistence type="predicted"/>
<name>A0A2S4KQI7_9HYPO</name>
<dbReference type="GO" id="GO:0016405">
    <property type="term" value="F:CoA-ligase activity"/>
    <property type="evidence" value="ECO:0007669"/>
    <property type="project" value="TreeGrafter"/>
</dbReference>
<keyword evidence="1" id="KW-0812">Transmembrane</keyword>
<evidence type="ECO:0000313" key="5">
    <source>
        <dbReference type="Proteomes" id="UP000237481"/>
    </source>
</evidence>
<evidence type="ECO:0008006" key="6">
    <source>
        <dbReference type="Google" id="ProtNLM"/>
    </source>
</evidence>
<dbReference type="Proteomes" id="UP000237481">
    <property type="component" value="Unassembled WGS sequence"/>
</dbReference>
<dbReference type="STRING" id="94208.A0A2S4KQI7"/>
<protein>
    <recommendedName>
        <fullName evidence="6">4-coumarate--CoA ligase-like 7</fullName>
    </recommendedName>
</protein>
<dbReference type="SUPFAM" id="SSF56801">
    <property type="entry name" value="Acetyl-CoA synthetase-like"/>
    <property type="match status" value="1"/>
</dbReference>
<dbReference type="PROSITE" id="PS00455">
    <property type="entry name" value="AMP_BINDING"/>
    <property type="match status" value="1"/>
</dbReference>
<dbReference type="PANTHER" id="PTHR24096">
    <property type="entry name" value="LONG-CHAIN-FATTY-ACID--COA LIGASE"/>
    <property type="match status" value="1"/>
</dbReference>
<dbReference type="Pfam" id="PF00501">
    <property type="entry name" value="AMP-binding"/>
    <property type="match status" value="1"/>
</dbReference>
<dbReference type="InterPro" id="IPR000873">
    <property type="entry name" value="AMP-dep_synth/lig_dom"/>
</dbReference>
<evidence type="ECO:0000256" key="1">
    <source>
        <dbReference type="SAM" id="Phobius"/>
    </source>
</evidence>
<dbReference type="Gene3D" id="3.40.50.12780">
    <property type="entry name" value="N-terminal domain of ligase-like"/>
    <property type="match status" value="1"/>
</dbReference>
<dbReference type="AlphaFoldDB" id="A0A2S4KQI7"/>
<keyword evidence="5" id="KW-1185">Reference proteome</keyword>
<dbReference type="InterPro" id="IPR025110">
    <property type="entry name" value="AMP-bd_C"/>
</dbReference>
<dbReference type="Pfam" id="PF13193">
    <property type="entry name" value="AMP-binding_C"/>
    <property type="match status" value="1"/>
</dbReference>
<feature type="domain" description="AMP-dependent synthetase/ligase" evidence="2">
    <location>
        <begin position="46"/>
        <end position="452"/>
    </location>
</feature>
<dbReference type="InterPro" id="IPR042099">
    <property type="entry name" value="ANL_N_sf"/>
</dbReference>
<evidence type="ECO:0000259" key="2">
    <source>
        <dbReference type="Pfam" id="PF00501"/>
    </source>
</evidence>